<dbReference type="PANTHER" id="PTHR10434:SF66">
    <property type="entry name" value="PHOSPHOLIPID_GLYCEROL ACYLTRANSFERASE DOMAIN-CONTAINING PROTEIN"/>
    <property type="match status" value="1"/>
</dbReference>
<dbReference type="Pfam" id="PF01553">
    <property type="entry name" value="Acyltransferase"/>
    <property type="match status" value="1"/>
</dbReference>
<keyword evidence="4" id="KW-0812">Transmembrane</keyword>
<dbReference type="Proteomes" id="UP000295382">
    <property type="component" value="Unassembled WGS sequence"/>
</dbReference>
<name>A0A4R3HTU4_PAULE</name>
<dbReference type="CDD" id="cd07989">
    <property type="entry name" value="LPLAT_AGPAT-like"/>
    <property type="match status" value="1"/>
</dbReference>
<dbReference type="EMBL" id="SLZQ01000010">
    <property type="protein sequence ID" value="TCS35561.1"/>
    <property type="molecule type" value="Genomic_DNA"/>
</dbReference>
<dbReference type="RefSeq" id="WP_132259573.1">
    <property type="nucleotide sequence ID" value="NZ_SLZQ01000010.1"/>
</dbReference>
<evidence type="ECO:0000256" key="3">
    <source>
        <dbReference type="ARBA" id="ARBA00023315"/>
    </source>
</evidence>
<dbReference type="InterPro" id="IPR002123">
    <property type="entry name" value="Plipid/glycerol_acylTrfase"/>
</dbReference>
<dbReference type="SUPFAM" id="SSF69593">
    <property type="entry name" value="Glycerol-3-phosphate (1)-acyltransferase"/>
    <property type="match status" value="1"/>
</dbReference>
<proteinExistence type="predicted"/>
<keyword evidence="3 6" id="KW-0012">Acyltransferase</keyword>
<keyword evidence="2 6" id="KW-0808">Transferase</keyword>
<dbReference type="SMART" id="SM00563">
    <property type="entry name" value="PlsC"/>
    <property type="match status" value="1"/>
</dbReference>
<evidence type="ECO:0000313" key="7">
    <source>
        <dbReference type="Proteomes" id="UP000295382"/>
    </source>
</evidence>
<gene>
    <name evidence="6" type="ORF">EDC30_11029</name>
</gene>
<evidence type="ECO:0000256" key="1">
    <source>
        <dbReference type="ARBA" id="ARBA00005189"/>
    </source>
</evidence>
<protein>
    <submittedName>
        <fullName evidence="6">1-acyl-sn-glycerol-3-phosphate acyltransferase</fullName>
    </submittedName>
</protein>
<feature type="domain" description="Phospholipid/glycerol acyltransferase" evidence="5">
    <location>
        <begin position="87"/>
        <end position="195"/>
    </location>
</feature>
<accession>A0A4R3HTU4</accession>
<dbReference type="OrthoDB" id="9812274at2"/>
<evidence type="ECO:0000256" key="4">
    <source>
        <dbReference type="SAM" id="Phobius"/>
    </source>
</evidence>
<keyword evidence="7" id="KW-1185">Reference proteome</keyword>
<reference evidence="6 7" key="1">
    <citation type="submission" date="2019-03" db="EMBL/GenBank/DDBJ databases">
        <title>Genomic Encyclopedia of Type Strains, Phase IV (KMG-IV): sequencing the most valuable type-strain genomes for metagenomic binning, comparative biology and taxonomic classification.</title>
        <authorList>
            <person name="Goeker M."/>
        </authorList>
    </citation>
    <scope>NUCLEOTIDE SEQUENCE [LARGE SCALE GENOMIC DNA]</scope>
    <source>
        <strain evidence="6 7">DSM 7445</strain>
    </source>
</reference>
<organism evidence="6 7">
    <name type="scientific">Paucimonas lemoignei</name>
    <name type="common">Pseudomonas lemoignei</name>
    <dbReference type="NCBI Taxonomy" id="29443"/>
    <lineage>
        <taxon>Bacteria</taxon>
        <taxon>Pseudomonadati</taxon>
        <taxon>Pseudomonadota</taxon>
        <taxon>Betaproteobacteria</taxon>
        <taxon>Burkholderiales</taxon>
        <taxon>Burkholderiaceae</taxon>
        <taxon>Paucimonas</taxon>
    </lineage>
</organism>
<feature type="transmembrane region" description="Helical" evidence="4">
    <location>
        <begin position="12"/>
        <end position="37"/>
    </location>
</feature>
<evidence type="ECO:0000259" key="5">
    <source>
        <dbReference type="SMART" id="SM00563"/>
    </source>
</evidence>
<keyword evidence="4" id="KW-0472">Membrane</keyword>
<dbReference type="AlphaFoldDB" id="A0A4R3HTU4"/>
<comment type="pathway">
    <text evidence="1">Lipid metabolism.</text>
</comment>
<comment type="caution">
    <text evidence="6">The sequence shown here is derived from an EMBL/GenBank/DDBJ whole genome shotgun (WGS) entry which is preliminary data.</text>
</comment>
<dbReference type="GO" id="GO:0003841">
    <property type="term" value="F:1-acylglycerol-3-phosphate O-acyltransferase activity"/>
    <property type="evidence" value="ECO:0007669"/>
    <property type="project" value="TreeGrafter"/>
</dbReference>
<keyword evidence="4" id="KW-1133">Transmembrane helix</keyword>
<evidence type="ECO:0000313" key="6">
    <source>
        <dbReference type="EMBL" id="TCS35561.1"/>
    </source>
</evidence>
<dbReference type="PANTHER" id="PTHR10434">
    <property type="entry name" value="1-ACYL-SN-GLYCEROL-3-PHOSPHATE ACYLTRANSFERASE"/>
    <property type="match status" value="1"/>
</dbReference>
<dbReference type="GO" id="GO:0006654">
    <property type="term" value="P:phosphatidic acid biosynthetic process"/>
    <property type="evidence" value="ECO:0007669"/>
    <property type="project" value="TreeGrafter"/>
</dbReference>
<evidence type="ECO:0000256" key="2">
    <source>
        <dbReference type="ARBA" id="ARBA00022679"/>
    </source>
</evidence>
<sequence>MVVNRLERSVRVLTTGLSFAAFGLGGLVLRVAVFPIISVFFRDQQQRTLVSRNVIRLTFRAFIEMMRVMGVLRYEIKGLERLERAGLLVIANHPTLLDTVFLMAFVKHANCIVKSGLWSNPFTHGPVRAAGYIKNENGPDLVDDCIATLADGSNLIIFPEGTRSPRHGLHPFRRGASNIAVRGLRDLTPVTIRCTPPTLGKGEKWWQVPPRRMHFVIEVREDVKVAPFVATANNETLAARRLTDYLQNYFAEENQRHAIA</sequence>